<gene>
    <name evidence="2" type="ORF">MKI79_03360</name>
</gene>
<accession>A0A9X1WYS4</accession>
<sequence>MTIEQSTCSREPLALAMKKISSNVFETEDALFDEKEAYKQYEYIFLIRTLKEIGEVNIYELDERCKVYRIAVKKVHDSFKRIDPFYMQDTTCTSPETDLCRKVFTEVIPAYILQNLETDFWYRNQSDLIPISPNHSVFKAQILNKLCNQLQHAIANDQTYQKAIKSRLEKSQYHNKVAKREIRKIFTTFSKLLVIRIDFAIRREFKIPLKLLKVFHRLFIKKLHAPNDSIPSIVGFIWKLEYGLKKGYHYHFIFFMDGNIYKQDTFYADLLGKLWKKMTKDKGTFHSCNHNKESYKNVAIGLVAHNDHEKIETLDKVVDYITKPEQFILERSEIRQRIFGYSTRKYKKSKAGRPRVSAMSLLETASTNTFVP</sequence>
<proteinExistence type="predicted"/>
<comment type="caution">
    <text evidence="2">The sequence shown here is derived from an EMBL/GenBank/DDBJ whole genome shotgun (WGS) entry which is preliminary data.</text>
</comment>
<dbReference type="AlphaFoldDB" id="A0A9X1WYS4"/>
<dbReference type="Pfam" id="PF11726">
    <property type="entry name" value="YagK_YfjJ_C"/>
    <property type="match status" value="1"/>
</dbReference>
<evidence type="ECO:0000259" key="1">
    <source>
        <dbReference type="Pfam" id="PF11726"/>
    </source>
</evidence>
<reference evidence="2" key="1">
    <citation type="submission" date="2022-02" db="EMBL/GenBank/DDBJ databases">
        <title>Acinetobacter A3.8 sp. nov., isolated from Sediment (Zhairuo Island).</title>
        <authorList>
            <person name="Zheng K."/>
        </authorList>
    </citation>
    <scope>NUCLEOTIDE SEQUENCE</scope>
    <source>
        <strain evidence="2">A3.8</strain>
    </source>
</reference>
<evidence type="ECO:0000313" key="2">
    <source>
        <dbReference type="EMBL" id="MCJ8145955.1"/>
    </source>
</evidence>
<keyword evidence="3" id="KW-1185">Reference proteome</keyword>
<dbReference type="EMBL" id="JAKUML010000004">
    <property type="protein sequence ID" value="MCJ8145955.1"/>
    <property type="molecule type" value="Genomic_DNA"/>
</dbReference>
<feature type="domain" description="YagK/YfjJ C-terminal" evidence="1">
    <location>
        <begin position="188"/>
        <end position="342"/>
    </location>
</feature>
<organism evidence="2 3">
    <name type="scientific">Acinetobacter sedimenti</name>
    <dbReference type="NCBI Taxonomy" id="2919922"/>
    <lineage>
        <taxon>Bacteria</taxon>
        <taxon>Pseudomonadati</taxon>
        <taxon>Pseudomonadota</taxon>
        <taxon>Gammaproteobacteria</taxon>
        <taxon>Moraxellales</taxon>
        <taxon>Moraxellaceae</taxon>
        <taxon>Acinetobacter</taxon>
    </lineage>
</organism>
<dbReference type="RefSeq" id="WP_241570657.1">
    <property type="nucleotide sequence ID" value="NZ_JAKUML010000004.1"/>
</dbReference>
<protein>
    <submittedName>
        <fullName evidence="2">Inovirus Gp2 family protein</fullName>
    </submittedName>
</protein>
<dbReference type="InterPro" id="IPR057271">
    <property type="entry name" value="YagK_YfjJ_C"/>
</dbReference>
<dbReference type="Proteomes" id="UP001139701">
    <property type="component" value="Unassembled WGS sequence"/>
</dbReference>
<evidence type="ECO:0000313" key="3">
    <source>
        <dbReference type="Proteomes" id="UP001139701"/>
    </source>
</evidence>
<name>A0A9X1WYS4_9GAMM</name>